<dbReference type="SUPFAM" id="SSF48576">
    <property type="entry name" value="Terpenoid synthases"/>
    <property type="match status" value="1"/>
</dbReference>
<dbReference type="EMBL" id="JBCNJP010000025">
    <property type="protein sequence ID" value="KAK9053673.1"/>
    <property type="molecule type" value="Genomic_DNA"/>
</dbReference>
<dbReference type="PANTHER" id="PTHR43281:SF24">
    <property type="entry name" value="OS07G0580900 PROTEIN"/>
    <property type="match status" value="1"/>
</dbReference>
<dbReference type="AlphaFoldDB" id="A0AAP0CEH5"/>
<dbReference type="Gene3D" id="1.10.600.10">
    <property type="entry name" value="Farnesyl Diphosphate Synthase"/>
    <property type="match status" value="1"/>
</dbReference>
<keyword evidence="6" id="KW-1185">Reference proteome</keyword>
<dbReference type="GO" id="GO:0046872">
    <property type="term" value="F:metal ion binding"/>
    <property type="evidence" value="ECO:0007669"/>
    <property type="project" value="UniProtKB-KW"/>
</dbReference>
<comment type="caution">
    <text evidence="5">The sequence shown here is derived from an EMBL/GenBank/DDBJ whole genome shotgun (WGS) entry which is preliminary data.</text>
</comment>
<dbReference type="InterPro" id="IPR000092">
    <property type="entry name" value="Polyprenyl_synt"/>
</dbReference>
<comment type="cofactor">
    <cofactor evidence="1">
        <name>Mg(2+)</name>
        <dbReference type="ChEBI" id="CHEBI:18420"/>
    </cofactor>
</comment>
<name>A0AAP0CEH5_9ASTR</name>
<gene>
    <name evidence="5" type="ORF">SSX86_024747</name>
</gene>
<evidence type="ECO:0000256" key="4">
    <source>
        <dbReference type="ARBA" id="ARBA00022842"/>
    </source>
</evidence>
<comment type="similarity">
    <text evidence="2">Belongs to the FPP/GGPP synthase family.</text>
</comment>
<evidence type="ECO:0000313" key="5">
    <source>
        <dbReference type="EMBL" id="KAK9053673.1"/>
    </source>
</evidence>
<evidence type="ECO:0000256" key="3">
    <source>
        <dbReference type="ARBA" id="ARBA00022723"/>
    </source>
</evidence>
<dbReference type="Pfam" id="PF00348">
    <property type="entry name" value="polyprenyl_synt"/>
    <property type="match status" value="1"/>
</dbReference>
<dbReference type="PANTHER" id="PTHR43281">
    <property type="entry name" value="FARNESYL DIPHOSPHATE SYNTHASE"/>
    <property type="match status" value="1"/>
</dbReference>
<keyword evidence="3" id="KW-0479">Metal-binding</keyword>
<dbReference type="GO" id="GO:0008299">
    <property type="term" value="P:isoprenoid biosynthetic process"/>
    <property type="evidence" value="ECO:0007669"/>
    <property type="project" value="InterPro"/>
</dbReference>
<sequence>MQYSFLADGKCIRPVLCIAACELVGGDGLTACAFEMIHTMSLIHNELPCMDNDDFRHGKPTNHVVYGGEIVVLTGDALLSLAFEHIATATKGAREIYRVGRARRRSGGGYLYRV</sequence>
<dbReference type="Proteomes" id="UP001408789">
    <property type="component" value="Unassembled WGS sequence"/>
</dbReference>
<evidence type="ECO:0000256" key="2">
    <source>
        <dbReference type="ARBA" id="ARBA00006706"/>
    </source>
</evidence>
<reference evidence="5 6" key="1">
    <citation type="submission" date="2024-04" db="EMBL/GenBank/DDBJ databases">
        <title>The reference genome of an endangered Asteraceae, Deinandra increscens subsp. villosa, native to the Central Coast of California.</title>
        <authorList>
            <person name="Guilliams M."/>
            <person name="Hasenstab-Lehman K."/>
            <person name="Meyer R."/>
            <person name="Mcevoy S."/>
        </authorList>
    </citation>
    <scope>NUCLEOTIDE SEQUENCE [LARGE SCALE GENOMIC DNA]</scope>
    <source>
        <tissue evidence="5">Leaf</tissue>
    </source>
</reference>
<dbReference type="GO" id="GO:0004311">
    <property type="term" value="F:geranylgeranyl diphosphate synthase activity"/>
    <property type="evidence" value="ECO:0007669"/>
    <property type="project" value="TreeGrafter"/>
</dbReference>
<evidence type="ECO:0008006" key="7">
    <source>
        <dbReference type="Google" id="ProtNLM"/>
    </source>
</evidence>
<accession>A0AAP0CEH5</accession>
<keyword evidence="4" id="KW-0460">Magnesium</keyword>
<organism evidence="5 6">
    <name type="scientific">Deinandra increscens subsp. villosa</name>
    <dbReference type="NCBI Taxonomy" id="3103831"/>
    <lineage>
        <taxon>Eukaryota</taxon>
        <taxon>Viridiplantae</taxon>
        <taxon>Streptophyta</taxon>
        <taxon>Embryophyta</taxon>
        <taxon>Tracheophyta</taxon>
        <taxon>Spermatophyta</taxon>
        <taxon>Magnoliopsida</taxon>
        <taxon>eudicotyledons</taxon>
        <taxon>Gunneridae</taxon>
        <taxon>Pentapetalae</taxon>
        <taxon>asterids</taxon>
        <taxon>campanulids</taxon>
        <taxon>Asterales</taxon>
        <taxon>Asteraceae</taxon>
        <taxon>Asteroideae</taxon>
        <taxon>Heliantheae alliance</taxon>
        <taxon>Madieae</taxon>
        <taxon>Madiinae</taxon>
        <taxon>Deinandra</taxon>
    </lineage>
</organism>
<proteinExistence type="inferred from homology"/>
<evidence type="ECO:0000313" key="6">
    <source>
        <dbReference type="Proteomes" id="UP001408789"/>
    </source>
</evidence>
<dbReference type="InterPro" id="IPR008949">
    <property type="entry name" value="Isoprenoid_synthase_dom_sf"/>
</dbReference>
<protein>
    <recommendedName>
        <fullName evidence="7">Geranylgeranyl diphosphate synthase</fullName>
    </recommendedName>
</protein>
<evidence type="ECO:0000256" key="1">
    <source>
        <dbReference type="ARBA" id="ARBA00001946"/>
    </source>
</evidence>